<proteinExistence type="inferred from homology"/>
<protein>
    <recommendedName>
        <fullName evidence="10">Xylulokinase</fullName>
    </recommendedName>
</protein>
<comment type="caution">
    <text evidence="8">The sequence shown here is derived from an EMBL/GenBank/DDBJ whole genome shotgun (WGS) entry which is preliminary data.</text>
</comment>
<dbReference type="GO" id="GO:0016773">
    <property type="term" value="F:phosphotransferase activity, alcohol group as acceptor"/>
    <property type="evidence" value="ECO:0007669"/>
    <property type="project" value="InterPro"/>
</dbReference>
<evidence type="ECO:0000313" key="9">
    <source>
        <dbReference type="Proteomes" id="UP000283479"/>
    </source>
</evidence>
<gene>
    <name evidence="8" type="ORF">EGT50_08845</name>
</gene>
<reference evidence="8 9" key="1">
    <citation type="submission" date="2018-11" db="EMBL/GenBank/DDBJ databases">
        <title>Rhodococcus spongicola sp. nov. and Rhodococcus xishaensis sp. nov. from marine sponges.</title>
        <authorList>
            <person name="Li L."/>
            <person name="Lin H.W."/>
        </authorList>
    </citation>
    <scope>NUCLEOTIDE SEQUENCE [LARGE SCALE GENOMIC DNA]</scope>
    <source>
        <strain evidence="8 9">LHW51113</strain>
    </source>
</reference>
<organism evidence="8 9">
    <name type="scientific">Rhodococcus xishaensis</name>
    <dbReference type="NCBI Taxonomy" id="2487364"/>
    <lineage>
        <taxon>Bacteria</taxon>
        <taxon>Bacillati</taxon>
        <taxon>Actinomycetota</taxon>
        <taxon>Actinomycetes</taxon>
        <taxon>Mycobacteriales</taxon>
        <taxon>Nocardiaceae</taxon>
        <taxon>Rhodococcus</taxon>
    </lineage>
</organism>
<dbReference type="PANTHER" id="PTHR43095">
    <property type="entry name" value="SUGAR KINASE"/>
    <property type="match status" value="1"/>
</dbReference>
<keyword evidence="2" id="KW-0859">Xylose metabolism</keyword>
<keyword evidence="4 5" id="KW-0418">Kinase</keyword>
<evidence type="ECO:0000259" key="6">
    <source>
        <dbReference type="Pfam" id="PF00370"/>
    </source>
</evidence>
<dbReference type="Proteomes" id="UP000283479">
    <property type="component" value="Unassembled WGS sequence"/>
</dbReference>
<evidence type="ECO:0000256" key="4">
    <source>
        <dbReference type="ARBA" id="ARBA00022777"/>
    </source>
</evidence>
<dbReference type="EMBL" id="RKLO01000003">
    <property type="protein sequence ID" value="RVW02837.1"/>
    <property type="molecule type" value="Genomic_DNA"/>
</dbReference>
<dbReference type="InterPro" id="IPR018485">
    <property type="entry name" value="FGGY_C"/>
</dbReference>
<dbReference type="PROSITE" id="PS00445">
    <property type="entry name" value="FGGY_KINASES_2"/>
    <property type="match status" value="1"/>
</dbReference>
<dbReference type="GO" id="GO:0042732">
    <property type="term" value="P:D-xylose metabolic process"/>
    <property type="evidence" value="ECO:0007669"/>
    <property type="project" value="UniProtKB-KW"/>
</dbReference>
<dbReference type="InterPro" id="IPR050406">
    <property type="entry name" value="FGGY_Carb_Kinase"/>
</dbReference>
<dbReference type="AlphaFoldDB" id="A0A3S3BJI7"/>
<name>A0A3S3BJI7_9NOCA</name>
<evidence type="ECO:0008006" key="10">
    <source>
        <dbReference type="Google" id="ProtNLM"/>
    </source>
</evidence>
<dbReference type="Pfam" id="PF02782">
    <property type="entry name" value="FGGY_C"/>
    <property type="match status" value="1"/>
</dbReference>
<dbReference type="Gene3D" id="3.30.420.40">
    <property type="match status" value="2"/>
</dbReference>
<comment type="similarity">
    <text evidence="1 5">Belongs to the FGGY kinase family.</text>
</comment>
<dbReference type="InterPro" id="IPR018484">
    <property type="entry name" value="FGGY_N"/>
</dbReference>
<feature type="domain" description="Carbohydrate kinase FGGY N-terminal" evidence="6">
    <location>
        <begin position="22"/>
        <end position="265"/>
    </location>
</feature>
<sequence>MEFDALGTALGRNRLALVQKLISLDIGTSGAKAALVAQDGRLLASGYASYETHNPADYRVEQEPQAWWRATQEALAQVGARANLAAAADLAGITLSGQMQDLILVGADDTIGRAILYSDTRSRSEAEEISSRIGADRLIRITGNTQDASSLLAKWRWLDIHEPDRLAASRTMLFGAHSYIAWRLCGNASCDHTTASTTGLLDLGSNAWATDLLEMLGLDRQRLPRLTPAGESIGTLSALAARTLMLPPDLPVFTGAGDLAATTVGVGAGEPHRFYCYLGTSGWIASTPPDSAESSWATAESGVFTLRHPDLQRVIRVAPMLTAGGNLDWAGAEIANNEGYASHNATAASAPVGSNGVIYLPYLAGERSPFRDPNARACYIGLSNQTTRADLIRAVMEGVSFAYRSLFELLGANAEKLYVVGGGAKSTLWMQILADVMGHDIEVVAEPENAAVRGAAIIAGRELGWYKTYAPPDHFPVARSYQPQESSAAVYSSRYSIYMDLSLQLRSAFGKISDLGISSPPPA</sequence>
<evidence type="ECO:0000313" key="8">
    <source>
        <dbReference type="EMBL" id="RVW02837.1"/>
    </source>
</evidence>
<accession>A0A3S3BJI7</accession>
<dbReference type="Pfam" id="PF00370">
    <property type="entry name" value="FGGY_N"/>
    <property type="match status" value="1"/>
</dbReference>
<dbReference type="InterPro" id="IPR018483">
    <property type="entry name" value="Carb_kinase_FGGY_CS"/>
</dbReference>
<keyword evidence="2" id="KW-0119">Carbohydrate metabolism</keyword>
<dbReference type="GO" id="GO:0016301">
    <property type="term" value="F:kinase activity"/>
    <property type="evidence" value="ECO:0007669"/>
    <property type="project" value="UniProtKB-KW"/>
</dbReference>
<evidence type="ECO:0000256" key="1">
    <source>
        <dbReference type="ARBA" id="ARBA00009156"/>
    </source>
</evidence>
<evidence type="ECO:0000256" key="2">
    <source>
        <dbReference type="ARBA" id="ARBA00022629"/>
    </source>
</evidence>
<dbReference type="InterPro" id="IPR000577">
    <property type="entry name" value="Carb_kinase_FGGY"/>
</dbReference>
<evidence type="ECO:0000256" key="3">
    <source>
        <dbReference type="ARBA" id="ARBA00022679"/>
    </source>
</evidence>
<dbReference type="PANTHER" id="PTHR43095:SF5">
    <property type="entry name" value="XYLULOSE KINASE"/>
    <property type="match status" value="1"/>
</dbReference>
<evidence type="ECO:0000259" key="7">
    <source>
        <dbReference type="Pfam" id="PF02782"/>
    </source>
</evidence>
<evidence type="ECO:0000256" key="5">
    <source>
        <dbReference type="RuleBase" id="RU003733"/>
    </source>
</evidence>
<keyword evidence="9" id="KW-1185">Reference proteome</keyword>
<dbReference type="PIRSF" id="PIRSF000538">
    <property type="entry name" value="GlpK"/>
    <property type="match status" value="1"/>
</dbReference>
<dbReference type="CDD" id="cd07805">
    <property type="entry name" value="ASKHA_NBD_FGGY_CvXK-like"/>
    <property type="match status" value="1"/>
</dbReference>
<keyword evidence="3 5" id="KW-0808">Transferase</keyword>
<feature type="domain" description="Carbohydrate kinase FGGY C-terminal" evidence="7">
    <location>
        <begin position="328"/>
        <end position="461"/>
    </location>
</feature>
<dbReference type="SUPFAM" id="SSF53067">
    <property type="entry name" value="Actin-like ATPase domain"/>
    <property type="match status" value="2"/>
</dbReference>
<dbReference type="InterPro" id="IPR043129">
    <property type="entry name" value="ATPase_NBD"/>
</dbReference>